<organism evidence="2 3">
    <name type="scientific">Dovyalis caffra</name>
    <dbReference type="NCBI Taxonomy" id="77055"/>
    <lineage>
        <taxon>Eukaryota</taxon>
        <taxon>Viridiplantae</taxon>
        <taxon>Streptophyta</taxon>
        <taxon>Embryophyta</taxon>
        <taxon>Tracheophyta</taxon>
        <taxon>Spermatophyta</taxon>
        <taxon>Magnoliopsida</taxon>
        <taxon>eudicotyledons</taxon>
        <taxon>Gunneridae</taxon>
        <taxon>Pentapetalae</taxon>
        <taxon>rosids</taxon>
        <taxon>fabids</taxon>
        <taxon>Malpighiales</taxon>
        <taxon>Salicaceae</taxon>
        <taxon>Flacourtieae</taxon>
        <taxon>Dovyalis</taxon>
    </lineage>
</organism>
<keyword evidence="3" id="KW-1185">Reference proteome</keyword>
<comment type="caution">
    <text evidence="2">The sequence shown here is derived from an EMBL/GenBank/DDBJ whole genome shotgun (WGS) entry which is preliminary data.</text>
</comment>
<evidence type="ECO:0000313" key="2">
    <source>
        <dbReference type="EMBL" id="CAK7349826.1"/>
    </source>
</evidence>
<reference evidence="2 3" key="1">
    <citation type="submission" date="2024-01" db="EMBL/GenBank/DDBJ databases">
        <authorList>
            <person name="Waweru B."/>
        </authorList>
    </citation>
    <scope>NUCLEOTIDE SEQUENCE [LARGE SCALE GENOMIC DNA]</scope>
</reference>
<dbReference type="AlphaFoldDB" id="A0AAV1SEF0"/>
<dbReference type="Pfam" id="PF03478">
    <property type="entry name" value="Beta-prop_KIB1-4"/>
    <property type="match status" value="1"/>
</dbReference>
<evidence type="ECO:0000259" key="1">
    <source>
        <dbReference type="Pfam" id="PF03478"/>
    </source>
</evidence>
<dbReference type="Proteomes" id="UP001314170">
    <property type="component" value="Unassembled WGS sequence"/>
</dbReference>
<evidence type="ECO:0000313" key="3">
    <source>
        <dbReference type="Proteomes" id="UP001314170"/>
    </source>
</evidence>
<feature type="domain" description="KIB1-4 beta-propeller" evidence="1">
    <location>
        <begin position="22"/>
        <end position="265"/>
    </location>
</feature>
<gene>
    <name evidence="2" type="ORF">DCAF_LOCUS22547</name>
</gene>
<protein>
    <recommendedName>
        <fullName evidence="1">KIB1-4 beta-propeller domain-containing protein</fullName>
    </recommendedName>
</protein>
<dbReference type="EMBL" id="CAWUPB010001178">
    <property type="protein sequence ID" value="CAK7349826.1"/>
    <property type="molecule type" value="Genomic_DNA"/>
</dbReference>
<name>A0AAV1SEF0_9ROSI</name>
<accession>A0AAV1SEF0</accession>
<dbReference type="PANTHER" id="PTHR40891">
    <property type="entry name" value="DUF295 DOMAIN-CONTAINING PROTEIN"/>
    <property type="match status" value="1"/>
</dbReference>
<dbReference type="PANTHER" id="PTHR40891:SF1">
    <property type="entry name" value="DUF295 DOMAIN-CONTAINING PROTEIN"/>
    <property type="match status" value="1"/>
</dbReference>
<sequence length="310" mass="36346">METQSYPWLVMRRESDGQRCTFYSISKNRYYTKVIPSMQNKEICTCSYGWLVLRYLTSKDCHLLNPFSMDEIQLPRLENNYECCVLSSSPSDSDCYILFNTYDDDQEKIVMFYQPDGDDKFIKKEIDVGFEFDFLTAIMIEGKLYGFRLRHSLVCFSFKGIELEPKSVLMEEFAWPSNRNIYRFRNYLVEACGELLLVHKMLFGLDLAEVRGFLVFRFDFSENKWVKTNNLKGCTIFLSERRGMACSAAELGVKQNSIYFIQPSDTCLRVFDLEDDTFSLTLPCPTISCDAEFDWITILQETRTKYPTKI</sequence>
<dbReference type="InterPro" id="IPR005174">
    <property type="entry name" value="KIB1-4_b-propeller"/>
</dbReference>
<proteinExistence type="predicted"/>